<name>A0AAN6XYR4_9PEZI</name>
<feature type="region of interest" description="Disordered" evidence="5">
    <location>
        <begin position="429"/>
        <end position="458"/>
    </location>
</feature>
<keyword evidence="2 6" id="KW-0812">Transmembrane</keyword>
<feature type="transmembrane region" description="Helical" evidence="6">
    <location>
        <begin position="349"/>
        <end position="369"/>
    </location>
</feature>
<dbReference type="InterPro" id="IPR032805">
    <property type="entry name" value="Wax_synthase_dom"/>
</dbReference>
<keyword evidence="3 6" id="KW-1133">Transmembrane helix</keyword>
<dbReference type="AlphaFoldDB" id="A0AAN6XYR4"/>
<evidence type="ECO:0000256" key="5">
    <source>
        <dbReference type="SAM" id="MobiDB-lite"/>
    </source>
</evidence>
<dbReference type="Proteomes" id="UP001301769">
    <property type="component" value="Unassembled WGS sequence"/>
</dbReference>
<dbReference type="Pfam" id="PF13813">
    <property type="entry name" value="MBOAT_2"/>
    <property type="match status" value="1"/>
</dbReference>
<comment type="subcellular location">
    <subcellularLocation>
        <location evidence="1">Membrane</location>
        <topology evidence="1">Multi-pass membrane protein</topology>
    </subcellularLocation>
</comment>
<evidence type="ECO:0000313" key="8">
    <source>
        <dbReference type="EMBL" id="KAK4209404.1"/>
    </source>
</evidence>
<protein>
    <recommendedName>
        <fullName evidence="7">Wax synthase domain-containing protein</fullName>
    </recommendedName>
</protein>
<comment type="caution">
    <text evidence="8">The sequence shown here is derived from an EMBL/GenBank/DDBJ whole genome shotgun (WGS) entry which is preliminary data.</text>
</comment>
<feature type="transmembrane region" description="Helical" evidence="6">
    <location>
        <begin position="389"/>
        <end position="409"/>
    </location>
</feature>
<feature type="compositionally biased region" description="Polar residues" evidence="5">
    <location>
        <begin position="447"/>
        <end position="457"/>
    </location>
</feature>
<accession>A0AAN6XYR4</accession>
<evidence type="ECO:0000259" key="7">
    <source>
        <dbReference type="Pfam" id="PF13813"/>
    </source>
</evidence>
<evidence type="ECO:0000256" key="6">
    <source>
        <dbReference type="SAM" id="Phobius"/>
    </source>
</evidence>
<keyword evidence="9" id="KW-1185">Reference proteome</keyword>
<evidence type="ECO:0000256" key="4">
    <source>
        <dbReference type="ARBA" id="ARBA00023136"/>
    </source>
</evidence>
<evidence type="ECO:0000256" key="2">
    <source>
        <dbReference type="ARBA" id="ARBA00022692"/>
    </source>
</evidence>
<reference evidence="8" key="1">
    <citation type="journal article" date="2023" name="Mol. Phylogenet. Evol.">
        <title>Genome-scale phylogeny and comparative genomics of the fungal order Sordariales.</title>
        <authorList>
            <person name="Hensen N."/>
            <person name="Bonometti L."/>
            <person name="Westerberg I."/>
            <person name="Brannstrom I.O."/>
            <person name="Guillou S."/>
            <person name="Cros-Aarteil S."/>
            <person name="Calhoun S."/>
            <person name="Haridas S."/>
            <person name="Kuo A."/>
            <person name="Mondo S."/>
            <person name="Pangilinan J."/>
            <person name="Riley R."/>
            <person name="LaButti K."/>
            <person name="Andreopoulos B."/>
            <person name="Lipzen A."/>
            <person name="Chen C."/>
            <person name="Yan M."/>
            <person name="Daum C."/>
            <person name="Ng V."/>
            <person name="Clum A."/>
            <person name="Steindorff A."/>
            <person name="Ohm R.A."/>
            <person name="Martin F."/>
            <person name="Silar P."/>
            <person name="Natvig D.O."/>
            <person name="Lalanne C."/>
            <person name="Gautier V."/>
            <person name="Ament-Velasquez S.L."/>
            <person name="Kruys A."/>
            <person name="Hutchinson M.I."/>
            <person name="Powell A.J."/>
            <person name="Barry K."/>
            <person name="Miller A.N."/>
            <person name="Grigoriev I.V."/>
            <person name="Debuchy R."/>
            <person name="Gladieux P."/>
            <person name="Hiltunen Thoren M."/>
            <person name="Johannesson H."/>
        </authorList>
    </citation>
    <scope>NUCLEOTIDE SEQUENCE</scope>
    <source>
        <strain evidence="8">PSN293</strain>
    </source>
</reference>
<feature type="transmembrane region" description="Helical" evidence="6">
    <location>
        <begin position="496"/>
        <end position="518"/>
    </location>
</feature>
<evidence type="ECO:0000256" key="3">
    <source>
        <dbReference type="ARBA" id="ARBA00022989"/>
    </source>
</evidence>
<keyword evidence="4 6" id="KW-0472">Membrane</keyword>
<evidence type="ECO:0000256" key="1">
    <source>
        <dbReference type="ARBA" id="ARBA00004141"/>
    </source>
</evidence>
<feature type="domain" description="Wax synthase" evidence="7">
    <location>
        <begin position="288"/>
        <end position="374"/>
    </location>
</feature>
<reference evidence="8" key="2">
    <citation type="submission" date="2023-05" db="EMBL/GenBank/DDBJ databases">
        <authorList>
            <consortium name="Lawrence Berkeley National Laboratory"/>
            <person name="Steindorff A."/>
            <person name="Hensen N."/>
            <person name="Bonometti L."/>
            <person name="Westerberg I."/>
            <person name="Brannstrom I.O."/>
            <person name="Guillou S."/>
            <person name="Cros-Aarteil S."/>
            <person name="Calhoun S."/>
            <person name="Haridas S."/>
            <person name="Kuo A."/>
            <person name="Mondo S."/>
            <person name="Pangilinan J."/>
            <person name="Riley R."/>
            <person name="Labutti K."/>
            <person name="Andreopoulos B."/>
            <person name="Lipzen A."/>
            <person name="Chen C."/>
            <person name="Yanf M."/>
            <person name="Daum C."/>
            <person name="Ng V."/>
            <person name="Clum A."/>
            <person name="Ohm R."/>
            <person name="Martin F."/>
            <person name="Silar P."/>
            <person name="Natvig D."/>
            <person name="Lalanne C."/>
            <person name="Gautier V."/>
            <person name="Ament-Velasquez S.L."/>
            <person name="Kruys A."/>
            <person name="Hutchinson M.I."/>
            <person name="Powell A.J."/>
            <person name="Barry K."/>
            <person name="Miller A.N."/>
            <person name="Grigoriev I.V."/>
            <person name="Debuchy R."/>
            <person name="Gladieux P."/>
            <person name="Thoren M.H."/>
            <person name="Johannesson H."/>
        </authorList>
    </citation>
    <scope>NUCLEOTIDE SEQUENCE</scope>
    <source>
        <strain evidence="8">PSN293</strain>
    </source>
</reference>
<dbReference type="EMBL" id="MU858206">
    <property type="protein sequence ID" value="KAK4209404.1"/>
    <property type="molecule type" value="Genomic_DNA"/>
</dbReference>
<feature type="transmembrane region" description="Helical" evidence="6">
    <location>
        <begin position="24"/>
        <end position="43"/>
    </location>
</feature>
<gene>
    <name evidence="8" type="ORF">QBC37DRAFT_404359</name>
</gene>
<dbReference type="GO" id="GO:0016020">
    <property type="term" value="C:membrane"/>
    <property type="evidence" value="ECO:0007669"/>
    <property type="project" value="UniProtKB-SubCell"/>
</dbReference>
<evidence type="ECO:0000313" key="9">
    <source>
        <dbReference type="Proteomes" id="UP001301769"/>
    </source>
</evidence>
<proteinExistence type="predicted"/>
<sequence>MANSTLSTRGILPVDPTSPAPADALSILPHILLFIVLLLAFYPPPFRFRGSIICTLVALLDWRSTVSLWPPNLDDTRPFKYGIASSWIFVLPVLQRVLIQLPEKDFWRLDEEEVVFSELREDDGPVPVKTHRPSPREWSWKKLRWSISLFATPRAVGWNFGSRKMNAQREEIRRARLALSDTPAGGAACKTDDEMVKIKLQFPRAQFVVVKLFRAFACYLVWDLVAVANRRVIVPRGEEWWSWHPEIMAKILWLEILMGITVYVGMNMQFDVAAAIGVGLRLNEPEDWPPLFGSITDCYTIANVWGKFWHQYMRQPCLGTSHFLLAHLNLLISRLPRRLHIFQIPKHSLVAYLFHLLTAFAISTFFHALSVGTVAVGVTPVRGIIKDMAIFFMIQPFAAAFESFISTCYDKFVVARLLRSKLAAGRNVKQPGTAVSDGSGHDDHTIAPTTTNSTAKTDTGLVPSRHIIEETEATCSGQETDANKDTERSQRRRMSVVFWSAVFGRMVGYVWVLFWFYLTGQWFIRPYIDVGMVEWGLPFSFADWLLLAEGCR</sequence>
<organism evidence="8 9">
    <name type="scientific">Rhypophila decipiens</name>
    <dbReference type="NCBI Taxonomy" id="261697"/>
    <lineage>
        <taxon>Eukaryota</taxon>
        <taxon>Fungi</taxon>
        <taxon>Dikarya</taxon>
        <taxon>Ascomycota</taxon>
        <taxon>Pezizomycotina</taxon>
        <taxon>Sordariomycetes</taxon>
        <taxon>Sordariomycetidae</taxon>
        <taxon>Sordariales</taxon>
        <taxon>Naviculisporaceae</taxon>
        <taxon>Rhypophila</taxon>
    </lineage>
</organism>